<evidence type="ECO:0000313" key="6">
    <source>
        <dbReference type="EMBL" id="MFD1722847.1"/>
    </source>
</evidence>
<evidence type="ECO:0000256" key="2">
    <source>
        <dbReference type="ARBA" id="ARBA00022801"/>
    </source>
</evidence>
<feature type="region of interest" description="Disordered" evidence="4">
    <location>
        <begin position="49"/>
        <end position="76"/>
    </location>
</feature>
<comment type="caution">
    <text evidence="6">The sequence shown here is derived from an EMBL/GenBank/DDBJ whole genome shotgun (WGS) entry which is preliminary data.</text>
</comment>
<dbReference type="RefSeq" id="WP_377936309.1">
    <property type="nucleotide sequence ID" value="NZ_JBHUEA010000030.1"/>
</dbReference>
<name>A0ABW4LJU8_9MICO</name>
<keyword evidence="7" id="KW-1185">Reference proteome</keyword>
<reference evidence="7" key="1">
    <citation type="journal article" date="2019" name="Int. J. Syst. Evol. Microbiol.">
        <title>The Global Catalogue of Microorganisms (GCM) 10K type strain sequencing project: providing services to taxonomists for standard genome sequencing and annotation.</title>
        <authorList>
            <consortium name="The Broad Institute Genomics Platform"/>
            <consortium name="The Broad Institute Genome Sequencing Center for Infectious Disease"/>
            <person name="Wu L."/>
            <person name="Ma J."/>
        </authorList>
    </citation>
    <scope>NUCLEOTIDE SEQUENCE [LARGE SCALE GENOMIC DNA]</scope>
    <source>
        <strain evidence="7">CGMCC 1.12471</strain>
    </source>
</reference>
<accession>A0ABW4LJU8</accession>
<dbReference type="PROSITE" id="PS00122">
    <property type="entry name" value="CARBOXYLESTERASE_B_1"/>
    <property type="match status" value="1"/>
</dbReference>
<dbReference type="InterPro" id="IPR050309">
    <property type="entry name" value="Type-B_Carboxylest/Lipase"/>
</dbReference>
<dbReference type="EC" id="3.1.1.-" evidence="3"/>
<dbReference type="SUPFAM" id="SSF53474">
    <property type="entry name" value="alpha/beta-Hydrolases"/>
    <property type="match status" value="1"/>
</dbReference>
<dbReference type="InterPro" id="IPR019826">
    <property type="entry name" value="Carboxylesterase_B_AS"/>
</dbReference>
<dbReference type="Gene3D" id="3.40.50.1820">
    <property type="entry name" value="alpha/beta hydrolase"/>
    <property type="match status" value="1"/>
</dbReference>
<dbReference type="Proteomes" id="UP001597347">
    <property type="component" value="Unassembled WGS sequence"/>
</dbReference>
<dbReference type="InterPro" id="IPR029058">
    <property type="entry name" value="AB_hydrolase_fold"/>
</dbReference>
<evidence type="ECO:0000259" key="5">
    <source>
        <dbReference type="Pfam" id="PF00135"/>
    </source>
</evidence>
<evidence type="ECO:0000256" key="3">
    <source>
        <dbReference type="RuleBase" id="RU361235"/>
    </source>
</evidence>
<proteinExistence type="inferred from homology"/>
<dbReference type="InterPro" id="IPR002018">
    <property type="entry name" value="CarbesteraseB"/>
</dbReference>
<feature type="domain" description="Carboxylesterase type B" evidence="5">
    <location>
        <begin position="5"/>
        <end position="462"/>
    </location>
</feature>
<protein>
    <recommendedName>
        <fullName evidence="3">Carboxylic ester hydrolase</fullName>
        <ecNumber evidence="3">3.1.1.-</ecNumber>
    </recommendedName>
</protein>
<sequence length="495" mass="52220">MAVPLVVPTSAGRVRGRREAGLTAWRGVPYAQPPVGSLRLRAPRPPEPWAGVLEADRDGPLPPQPRTGRLTGAGVATPTDEDCLTLTVVRRTAGDAPKPVMVFVHGGAYAIGGGTAEAYRGESLAASADVVFVGFNYRLGALGWLDLTAHGTEERPIEGNLGLRDQLAVLAWVRREIGAFGGDPENVTLFGESAGATSVLALMTCPAAAGLFDRAIAESPAIGAVHGSARSRGWAAELVASLPGGATDLLEAPADALVAATGRLDAVVSDRTPGARLLGPVVDGDLLPGYPLEVLRSGGGHPVPLVVGTNADEGTLFQWMRVLRADAARLERLFAAVPPDVAAAVSAEYPGPRRPHRLARFVTDLMFRVPVEEVAAGRAGAAPVWVYRFEFAPRAMRLIGLGAAHGAELDHVFARRRSRTLDAALLLGGRRAARGVTRRMAAAWRAFAHDGAPPARWPRFEPGAALTLVVDAVDRVERDPGARLRDAWAGWRAWD</sequence>
<evidence type="ECO:0000313" key="7">
    <source>
        <dbReference type="Proteomes" id="UP001597347"/>
    </source>
</evidence>
<gene>
    <name evidence="6" type="ORF">ACFSBI_14935</name>
</gene>
<dbReference type="Pfam" id="PF00135">
    <property type="entry name" value="COesterase"/>
    <property type="match status" value="1"/>
</dbReference>
<dbReference type="PANTHER" id="PTHR11559">
    <property type="entry name" value="CARBOXYLESTERASE"/>
    <property type="match status" value="1"/>
</dbReference>
<comment type="similarity">
    <text evidence="1 3">Belongs to the type-B carboxylesterase/lipase family.</text>
</comment>
<dbReference type="EMBL" id="JBHUEA010000030">
    <property type="protein sequence ID" value="MFD1722847.1"/>
    <property type="molecule type" value="Genomic_DNA"/>
</dbReference>
<evidence type="ECO:0000256" key="4">
    <source>
        <dbReference type="SAM" id="MobiDB-lite"/>
    </source>
</evidence>
<organism evidence="6 7">
    <name type="scientific">Amnibacterium endophyticum</name>
    <dbReference type="NCBI Taxonomy" id="2109337"/>
    <lineage>
        <taxon>Bacteria</taxon>
        <taxon>Bacillati</taxon>
        <taxon>Actinomycetota</taxon>
        <taxon>Actinomycetes</taxon>
        <taxon>Micrococcales</taxon>
        <taxon>Microbacteriaceae</taxon>
        <taxon>Amnibacterium</taxon>
    </lineage>
</organism>
<evidence type="ECO:0000256" key="1">
    <source>
        <dbReference type="ARBA" id="ARBA00005964"/>
    </source>
</evidence>
<keyword evidence="2 3" id="KW-0378">Hydrolase</keyword>